<accession>A0ABW2WY09</accession>
<proteinExistence type="predicted"/>
<evidence type="ECO:0000313" key="3">
    <source>
        <dbReference type="Proteomes" id="UP001596915"/>
    </source>
</evidence>
<dbReference type="EMBL" id="JBHTGL010000008">
    <property type="protein sequence ID" value="MFD0624574.1"/>
    <property type="molecule type" value="Genomic_DNA"/>
</dbReference>
<reference evidence="3" key="1">
    <citation type="journal article" date="2019" name="Int. J. Syst. Evol. Microbiol.">
        <title>The Global Catalogue of Microorganisms (GCM) 10K type strain sequencing project: providing services to taxonomists for standard genome sequencing and annotation.</title>
        <authorList>
            <consortium name="The Broad Institute Genomics Platform"/>
            <consortium name="The Broad Institute Genome Sequencing Center for Infectious Disease"/>
            <person name="Wu L."/>
            <person name="Ma J."/>
        </authorList>
    </citation>
    <scope>NUCLEOTIDE SEQUENCE [LARGE SCALE GENOMIC DNA]</scope>
    <source>
        <strain evidence="3">JCM 12607</strain>
    </source>
</reference>
<keyword evidence="3" id="KW-1185">Reference proteome</keyword>
<organism evidence="2 3">
    <name type="scientific">Streptomyces sanglieri</name>
    <dbReference type="NCBI Taxonomy" id="193460"/>
    <lineage>
        <taxon>Bacteria</taxon>
        <taxon>Bacillati</taxon>
        <taxon>Actinomycetota</taxon>
        <taxon>Actinomycetes</taxon>
        <taxon>Kitasatosporales</taxon>
        <taxon>Streptomycetaceae</taxon>
        <taxon>Streptomyces</taxon>
    </lineage>
</organism>
<evidence type="ECO:0000313" key="2">
    <source>
        <dbReference type="EMBL" id="MFD0624574.1"/>
    </source>
</evidence>
<comment type="caution">
    <text evidence="2">The sequence shown here is derived from an EMBL/GenBank/DDBJ whole genome shotgun (WGS) entry which is preliminary data.</text>
</comment>
<name>A0ABW2WY09_9ACTN</name>
<dbReference type="InterPro" id="IPR024983">
    <property type="entry name" value="CHAT_dom"/>
</dbReference>
<dbReference type="Pfam" id="PF12770">
    <property type="entry name" value="CHAT"/>
    <property type="match status" value="1"/>
</dbReference>
<gene>
    <name evidence="2" type="ORF">ACFQ2K_19210</name>
</gene>
<feature type="domain" description="CHAT" evidence="1">
    <location>
        <begin position="17"/>
        <end position="176"/>
    </location>
</feature>
<evidence type="ECO:0000259" key="1">
    <source>
        <dbReference type="Pfam" id="PF12770"/>
    </source>
</evidence>
<protein>
    <submittedName>
        <fullName evidence="2">CHAT domain-containing protein</fullName>
    </submittedName>
</protein>
<dbReference type="Proteomes" id="UP001596915">
    <property type="component" value="Unassembled WGS sequence"/>
</dbReference>
<sequence length="179" mass="19210">MDPLASHALAISTAAGGSLLNGPDATPLNLAASAAGKRYLHIAAHGTHNETAPWFQYLYLSPSAGHDGRLFAHDVLRLDLRGVELVTLGSCESGLGRFDLNDNLRGLPAAFLLAGAQAVVGCLWPVHPDVATLFFSELYGRIRAGAGRLSAFRDAQLTTRGRFPAYRDWGSFSYTGDWR</sequence>